<comment type="caution">
    <text evidence="3">The sequence shown here is derived from an EMBL/GenBank/DDBJ whole genome shotgun (WGS) entry which is preliminary data.</text>
</comment>
<dbReference type="Pfam" id="PF19089">
    <property type="entry name" value="DUF5777"/>
    <property type="match status" value="1"/>
</dbReference>
<dbReference type="RefSeq" id="WP_343785606.1">
    <property type="nucleotide sequence ID" value="NZ_BAAAFH010000003.1"/>
</dbReference>
<protein>
    <submittedName>
        <fullName evidence="3">DUF5777 family beta-barrel protein</fullName>
    </submittedName>
</protein>
<dbReference type="InterPro" id="IPR045916">
    <property type="entry name" value="DUF5777"/>
</dbReference>
<feature type="signal peptide" evidence="1">
    <location>
        <begin position="1"/>
        <end position="20"/>
    </location>
</feature>
<evidence type="ECO:0000256" key="1">
    <source>
        <dbReference type="SAM" id="SignalP"/>
    </source>
</evidence>
<keyword evidence="1" id="KW-0732">Signal</keyword>
<gene>
    <name evidence="3" type="ORF">GCM10009118_11080</name>
</gene>
<feature type="chain" id="PRO_5045586950" evidence="1">
    <location>
        <begin position="21"/>
        <end position="300"/>
    </location>
</feature>
<accession>A0ABN1MN56</accession>
<evidence type="ECO:0000259" key="2">
    <source>
        <dbReference type="Pfam" id="PF19089"/>
    </source>
</evidence>
<keyword evidence="4" id="KW-1185">Reference proteome</keyword>
<dbReference type="Proteomes" id="UP001501126">
    <property type="component" value="Unassembled WGS sequence"/>
</dbReference>
<evidence type="ECO:0000313" key="3">
    <source>
        <dbReference type="EMBL" id="GAA0874700.1"/>
    </source>
</evidence>
<reference evidence="3 4" key="1">
    <citation type="journal article" date="2019" name="Int. J. Syst. Evol. Microbiol.">
        <title>The Global Catalogue of Microorganisms (GCM) 10K type strain sequencing project: providing services to taxonomists for standard genome sequencing and annotation.</title>
        <authorList>
            <consortium name="The Broad Institute Genomics Platform"/>
            <consortium name="The Broad Institute Genome Sequencing Center for Infectious Disease"/>
            <person name="Wu L."/>
            <person name="Ma J."/>
        </authorList>
    </citation>
    <scope>NUCLEOTIDE SEQUENCE [LARGE SCALE GENOMIC DNA]</scope>
    <source>
        <strain evidence="3 4">JCM 16083</strain>
    </source>
</reference>
<dbReference type="EMBL" id="BAAAFH010000003">
    <property type="protein sequence ID" value="GAA0874700.1"/>
    <property type="molecule type" value="Genomic_DNA"/>
</dbReference>
<sequence>MKHIYVPLTALCFFSFSLFGQDTEETANEDTPVQSERVKETFYSTRIINGHSTETLEKNEMEFRVEHKFGDMFGANGGVHQFFGLDNSADIRIAFEYGITDYLMVGLGRDKGSGPYRGLVDGFVKGRILGQTTDNKIPLSLAAVGSATITYGKASPDVTSITHYPNFAHRMAYAAQLIASRKFGNWLSIALMPTYTHRNYVAFDDQNGIFSLGGAANIKFAKKFGIVVEYYHNFHQKNLRDIYKNSLAVAFEWNTFGHVFSIYLANARGFTEQQFIPYTTADWLKGEFRLGFAITRSFQF</sequence>
<feature type="domain" description="DUF5777" evidence="2">
    <location>
        <begin position="42"/>
        <end position="298"/>
    </location>
</feature>
<proteinExistence type="predicted"/>
<organism evidence="3 4">
    <name type="scientific">Wandonia haliotis</name>
    <dbReference type="NCBI Taxonomy" id="574963"/>
    <lineage>
        <taxon>Bacteria</taxon>
        <taxon>Pseudomonadati</taxon>
        <taxon>Bacteroidota</taxon>
        <taxon>Flavobacteriia</taxon>
        <taxon>Flavobacteriales</taxon>
        <taxon>Crocinitomicaceae</taxon>
        <taxon>Wandonia</taxon>
    </lineage>
</organism>
<evidence type="ECO:0000313" key="4">
    <source>
        <dbReference type="Proteomes" id="UP001501126"/>
    </source>
</evidence>
<name>A0ABN1MN56_9FLAO</name>